<protein>
    <submittedName>
        <fullName evidence="3">Uncharacterized protein</fullName>
    </submittedName>
</protein>
<gene>
    <name evidence="3" type="ORF">J2X20_003676</name>
</gene>
<dbReference type="RefSeq" id="WP_310267470.1">
    <property type="nucleotide sequence ID" value="NZ_JAVDXU010000002.1"/>
</dbReference>
<dbReference type="PROSITE" id="PS51257">
    <property type="entry name" value="PROKAR_LIPOPROTEIN"/>
    <property type="match status" value="1"/>
</dbReference>
<evidence type="ECO:0000313" key="4">
    <source>
        <dbReference type="Proteomes" id="UP001180453"/>
    </source>
</evidence>
<proteinExistence type="predicted"/>
<sequence length="48" mass="5066">MPTSPRFKFTVTLVVSVLACVLTLFVPGEDDTPGSATHTAGLLPPPQR</sequence>
<keyword evidence="2" id="KW-0812">Transmembrane</keyword>
<organism evidence="3 4">
    <name type="scientific">Roseateles saccharophilus</name>
    <name type="common">Pseudomonas saccharophila</name>
    <dbReference type="NCBI Taxonomy" id="304"/>
    <lineage>
        <taxon>Bacteria</taxon>
        <taxon>Pseudomonadati</taxon>
        <taxon>Pseudomonadota</taxon>
        <taxon>Betaproteobacteria</taxon>
        <taxon>Burkholderiales</taxon>
        <taxon>Sphaerotilaceae</taxon>
        <taxon>Roseateles</taxon>
    </lineage>
</organism>
<feature type="region of interest" description="Disordered" evidence="1">
    <location>
        <begin position="28"/>
        <end position="48"/>
    </location>
</feature>
<reference evidence="3 4" key="1">
    <citation type="submission" date="2023-07" db="EMBL/GenBank/DDBJ databases">
        <title>Sorghum-associated microbial communities from plants grown in Nebraska, USA.</title>
        <authorList>
            <person name="Schachtman D."/>
        </authorList>
    </citation>
    <scope>NUCLEOTIDE SEQUENCE [LARGE SCALE GENOMIC DNA]</scope>
    <source>
        <strain evidence="3 4">BE314</strain>
    </source>
</reference>
<evidence type="ECO:0000256" key="2">
    <source>
        <dbReference type="SAM" id="Phobius"/>
    </source>
</evidence>
<dbReference type="Proteomes" id="UP001180453">
    <property type="component" value="Unassembled WGS sequence"/>
</dbReference>
<keyword evidence="2" id="KW-1133">Transmembrane helix</keyword>
<dbReference type="EMBL" id="JAVDXU010000002">
    <property type="protein sequence ID" value="MDR7271018.1"/>
    <property type="molecule type" value="Genomic_DNA"/>
</dbReference>
<accession>A0ABU1YQJ7</accession>
<feature type="transmembrane region" description="Helical" evidence="2">
    <location>
        <begin position="7"/>
        <end position="26"/>
    </location>
</feature>
<name>A0ABU1YQJ7_ROSSA</name>
<evidence type="ECO:0000313" key="3">
    <source>
        <dbReference type="EMBL" id="MDR7271018.1"/>
    </source>
</evidence>
<evidence type="ECO:0000256" key="1">
    <source>
        <dbReference type="SAM" id="MobiDB-lite"/>
    </source>
</evidence>
<keyword evidence="4" id="KW-1185">Reference proteome</keyword>
<keyword evidence="2" id="KW-0472">Membrane</keyword>
<comment type="caution">
    <text evidence="3">The sequence shown here is derived from an EMBL/GenBank/DDBJ whole genome shotgun (WGS) entry which is preliminary data.</text>
</comment>